<keyword evidence="2" id="KW-1185">Reference proteome</keyword>
<dbReference type="EMBL" id="JABSTV010001246">
    <property type="protein sequence ID" value="KAH7975381.1"/>
    <property type="molecule type" value="Genomic_DNA"/>
</dbReference>
<dbReference type="Proteomes" id="UP000821837">
    <property type="component" value="Chromosome 10"/>
</dbReference>
<protein>
    <submittedName>
        <fullName evidence="1">Uncharacterized protein</fullName>
    </submittedName>
</protein>
<organism evidence="1 2">
    <name type="scientific">Rhipicephalus sanguineus</name>
    <name type="common">Brown dog tick</name>
    <name type="synonym">Ixodes sanguineus</name>
    <dbReference type="NCBI Taxonomy" id="34632"/>
    <lineage>
        <taxon>Eukaryota</taxon>
        <taxon>Metazoa</taxon>
        <taxon>Ecdysozoa</taxon>
        <taxon>Arthropoda</taxon>
        <taxon>Chelicerata</taxon>
        <taxon>Arachnida</taxon>
        <taxon>Acari</taxon>
        <taxon>Parasitiformes</taxon>
        <taxon>Ixodida</taxon>
        <taxon>Ixodoidea</taxon>
        <taxon>Ixodidae</taxon>
        <taxon>Rhipicephalinae</taxon>
        <taxon>Rhipicephalus</taxon>
        <taxon>Rhipicephalus</taxon>
    </lineage>
</organism>
<reference evidence="1" key="2">
    <citation type="submission" date="2021-09" db="EMBL/GenBank/DDBJ databases">
        <authorList>
            <person name="Jia N."/>
            <person name="Wang J."/>
            <person name="Shi W."/>
            <person name="Du L."/>
            <person name="Sun Y."/>
            <person name="Zhan W."/>
            <person name="Jiang J."/>
            <person name="Wang Q."/>
            <person name="Zhang B."/>
            <person name="Ji P."/>
            <person name="Sakyi L.B."/>
            <person name="Cui X."/>
            <person name="Yuan T."/>
            <person name="Jiang B."/>
            <person name="Yang W."/>
            <person name="Lam T.T.-Y."/>
            <person name="Chang Q."/>
            <person name="Ding S."/>
            <person name="Wang X."/>
            <person name="Zhu J."/>
            <person name="Ruan X."/>
            <person name="Zhao L."/>
            <person name="Wei J."/>
            <person name="Que T."/>
            <person name="Du C."/>
            <person name="Cheng J."/>
            <person name="Dai P."/>
            <person name="Han X."/>
            <person name="Huang E."/>
            <person name="Gao Y."/>
            <person name="Liu J."/>
            <person name="Shao H."/>
            <person name="Ye R."/>
            <person name="Li L."/>
            <person name="Wei W."/>
            <person name="Wang X."/>
            <person name="Wang C."/>
            <person name="Huo Q."/>
            <person name="Li W."/>
            <person name="Guo W."/>
            <person name="Chen H."/>
            <person name="Chen S."/>
            <person name="Zhou L."/>
            <person name="Zhou L."/>
            <person name="Ni X."/>
            <person name="Tian J."/>
            <person name="Zhou Y."/>
            <person name="Sheng Y."/>
            <person name="Liu T."/>
            <person name="Pan Y."/>
            <person name="Xia L."/>
            <person name="Li J."/>
            <person name="Zhao F."/>
            <person name="Cao W."/>
        </authorList>
    </citation>
    <scope>NUCLEOTIDE SEQUENCE</scope>
    <source>
        <strain evidence="1">Rsan-2018</strain>
        <tissue evidence="1">Larvae</tissue>
    </source>
</reference>
<evidence type="ECO:0000313" key="1">
    <source>
        <dbReference type="EMBL" id="KAH7975381.1"/>
    </source>
</evidence>
<gene>
    <name evidence="1" type="ORF">HPB52_001334</name>
</gene>
<proteinExistence type="predicted"/>
<dbReference type="AlphaFoldDB" id="A0A9D4QCD2"/>
<name>A0A9D4QCD2_RHISA</name>
<comment type="caution">
    <text evidence="1">The sequence shown here is derived from an EMBL/GenBank/DDBJ whole genome shotgun (WGS) entry which is preliminary data.</text>
</comment>
<accession>A0A9D4QCD2</accession>
<evidence type="ECO:0000313" key="2">
    <source>
        <dbReference type="Proteomes" id="UP000821837"/>
    </source>
</evidence>
<reference evidence="1" key="1">
    <citation type="journal article" date="2020" name="Cell">
        <title>Large-Scale Comparative Analyses of Tick Genomes Elucidate Their Genetic Diversity and Vector Capacities.</title>
        <authorList>
            <consortium name="Tick Genome and Microbiome Consortium (TIGMIC)"/>
            <person name="Jia N."/>
            <person name="Wang J."/>
            <person name="Shi W."/>
            <person name="Du L."/>
            <person name="Sun Y."/>
            <person name="Zhan W."/>
            <person name="Jiang J.F."/>
            <person name="Wang Q."/>
            <person name="Zhang B."/>
            <person name="Ji P."/>
            <person name="Bell-Sakyi L."/>
            <person name="Cui X.M."/>
            <person name="Yuan T.T."/>
            <person name="Jiang B.G."/>
            <person name="Yang W.F."/>
            <person name="Lam T.T."/>
            <person name="Chang Q.C."/>
            <person name="Ding S.J."/>
            <person name="Wang X.J."/>
            <person name="Zhu J.G."/>
            <person name="Ruan X.D."/>
            <person name="Zhao L."/>
            <person name="Wei J.T."/>
            <person name="Ye R.Z."/>
            <person name="Que T.C."/>
            <person name="Du C.H."/>
            <person name="Zhou Y.H."/>
            <person name="Cheng J.X."/>
            <person name="Dai P.F."/>
            <person name="Guo W.B."/>
            <person name="Han X.H."/>
            <person name="Huang E.J."/>
            <person name="Li L.F."/>
            <person name="Wei W."/>
            <person name="Gao Y.C."/>
            <person name="Liu J.Z."/>
            <person name="Shao H.Z."/>
            <person name="Wang X."/>
            <person name="Wang C.C."/>
            <person name="Yang T.C."/>
            <person name="Huo Q.B."/>
            <person name="Li W."/>
            <person name="Chen H.Y."/>
            <person name="Chen S.E."/>
            <person name="Zhou L.G."/>
            <person name="Ni X.B."/>
            <person name="Tian J.H."/>
            <person name="Sheng Y."/>
            <person name="Liu T."/>
            <person name="Pan Y.S."/>
            <person name="Xia L.Y."/>
            <person name="Li J."/>
            <person name="Zhao F."/>
            <person name="Cao W.C."/>
        </authorList>
    </citation>
    <scope>NUCLEOTIDE SEQUENCE</scope>
    <source>
        <strain evidence="1">Rsan-2018</strain>
    </source>
</reference>
<sequence>MAAMTTTGKSACGGLGYGGGKTQGCSACLLGMEAWRLPGLVREFLEGHFLFFDRVLYSGGQLGDGRRAAGRSLRQ</sequence>